<evidence type="ECO:0000313" key="3">
    <source>
        <dbReference type="Proteomes" id="UP000467700"/>
    </source>
</evidence>
<reference evidence="2 3" key="1">
    <citation type="submission" date="2020-01" db="EMBL/GenBank/DDBJ databases">
        <authorList>
            <person name="Gupta K D."/>
        </authorList>
    </citation>
    <scope>NUCLEOTIDE SEQUENCE [LARGE SCALE GENOMIC DNA]</scope>
</reference>
<protein>
    <submittedName>
        <fullName evidence="2">Uncharacterized protein</fullName>
    </submittedName>
</protein>
<evidence type="ECO:0000313" key="2">
    <source>
        <dbReference type="EMBL" id="CAA7259368.1"/>
    </source>
</evidence>
<feature type="compositionally biased region" description="Low complexity" evidence="1">
    <location>
        <begin position="52"/>
        <end position="67"/>
    </location>
</feature>
<feature type="compositionally biased region" description="Polar residues" evidence="1">
    <location>
        <begin position="308"/>
        <end position="319"/>
    </location>
</feature>
<dbReference type="EMBL" id="CACVBS010000024">
    <property type="protein sequence ID" value="CAA7259368.1"/>
    <property type="molecule type" value="Genomic_DNA"/>
</dbReference>
<dbReference type="Proteomes" id="UP000467700">
    <property type="component" value="Unassembled WGS sequence"/>
</dbReference>
<keyword evidence="3" id="KW-1185">Reference proteome</keyword>
<feature type="compositionally biased region" description="Basic residues" evidence="1">
    <location>
        <begin position="13"/>
        <end position="22"/>
    </location>
</feature>
<dbReference type="AlphaFoldDB" id="A0A8S0WV35"/>
<sequence length="319" mass="35531">MPPRKSESPAKTKSQKLRQLPKKLRDINSNPDLCSFINGVRLQPTGRRRRTSSSLATSTSPTPHPTQYQYQSEAANVLPPEFNYRCARSSSDYVPNSGYFPEGQANGLYGIDIQSSTYHTPQDIQRPFPMQASQPKAQYSIDEAPSMPHPSSNSVPAQAIHNPSFMPFNAPNPEHGFQDHARHDYCLYSSTSLTSSSLTETNYSAEETTAPCQQSFEQPSLEDVPFFGASSAGLILGPQMHPTLRPPYSYQDGDQWGPRFDYDAGYENQVSNTVESNSTYYYPYPPFSDKFVGGQAESHGEEMVDESASLNPSPFYYSQ</sequence>
<evidence type="ECO:0000256" key="1">
    <source>
        <dbReference type="SAM" id="MobiDB-lite"/>
    </source>
</evidence>
<feature type="compositionally biased region" description="Basic and acidic residues" evidence="1">
    <location>
        <begin position="1"/>
        <end position="10"/>
    </location>
</feature>
<organism evidence="2 3">
    <name type="scientific">Cyclocybe aegerita</name>
    <name type="common">Black poplar mushroom</name>
    <name type="synonym">Agrocybe aegerita</name>
    <dbReference type="NCBI Taxonomy" id="1973307"/>
    <lineage>
        <taxon>Eukaryota</taxon>
        <taxon>Fungi</taxon>
        <taxon>Dikarya</taxon>
        <taxon>Basidiomycota</taxon>
        <taxon>Agaricomycotina</taxon>
        <taxon>Agaricomycetes</taxon>
        <taxon>Agaricomycetidae</taxon>
        <taxon>Agaricales</taxon>
        <taxon>Agaricineae</taxon>
        <taxon>Bolbitiaceae</taxon>
        <taxon>Cyclocybe</taxon>
    </lineage>
</organism>
<gene>
    <name evidence="2" type="ORF">AAE3_LOCUS1597</name>
</gene>
<feature type="region of interest" description="Disordered" evidence="1">
    <location>
        <begin position="293"/>
        <end position="319"/>
    </location>
</feature>
<name>A0A8S0WV35_CYCAE</name>
<feature type="region of interest" description="Disordered" evidence="1">
    <location>
        <begin position="39"/>
        <end position="67"/>
    </location>
</feature>
<feature type="region of interest" description="Disordered" evidence="1">
    <location>
        <begin position="1"/>
        <end position="24"/>
    </location>
</feature>
<comment type="caution">
    <text evidence="2">The sequence shown here is derived from an EMBL/GenBank/DDBJ whole genome shotgun (WGS) entry which is preliminary data.</text>
</comment>
<accession>A0A8S0WV35</accession>
<proteinExistence type="predicted"/>